<comment type="caution">
    <text evidence="1">The sequence shown here is derived from an EMBL/GenBank/DDBJ whole genome shotgun (WGS) entry which is preliminary data.</text>
</comment>
<evidence type="ECO:0000313" key="1">
    <source>
        <dbReference type="EMBL" id="MPM46528.1"/>
    </source>
</evidence>
<proteinExistence type="predicted"/>
<protein>
    <submittedName>
        <fullName evidence="1">Uncharacterized protein</fullName>
    </submittedName>
</protein>
<dbReference type="AlphaFoldDB" id="A0A645A1B0"/>
<dbReference type="PROSITE" id="PS51257">
    <property type="entry name" value="PROKAR_LIPOPROTEIN"/>
    <property type="match status" value="1"/>
</dbReference>
<organism evidence="1">
    <name type="scientific">bioreactor metagenome</name>
    <dbReference type="NCBI Taxonomy" id="1076179"/>
    <lineage>
        <taxon>unclassified sequences</taxon>
        <taxon>metagenomes</taxon>
        <taxon>ecological metagenomes</taxon>
    </lineage>
</organism>
<gene>
    <name evidence="1" type="ORF">SDC9_93232</name>
</gene>
<sequence>MKSAVKILFILLFFGVASSCVKEGDVCYRFEIYNGTDKPMTMNLSSWGNYSMYINGTYNSEYKFHPSEAIKSHSSLIFDKIVGDNPDPYEIPSSLTLPWEYIKSIECDGVEIPKEYFSNINNWDLGVAHEITGTFSEYTLIITPELIEQFRQTE</sequence>
<name>A0A645A1B0_9ZZZZ</name>
<accession>A0A645A1B0</accession>
<reference evidence="1" key="1">
    <citation type="submission" date="2019-08" db="EMBL/GenBank/DDBJ databases">
        <authorList>
            <person name="Kucharzyk K."/>
            <person name="Murdoch R.W."/>
            <person name="Higgins S."/>
            <person name="Loffler F."/>
        </authorList>
    </citation>
    <scope>NUCLEOTIDE SEQUENCE</scope>
</reference>
<dbReference type="EMBL" id="VSSQ01011314">
    <property type="protein sequence ID" value="MPM46528.1"/>
    <property type="molecule type" value="Genomic_DNA"/>
</dbReference>